<feature type="domain" description="Ezrin/radixin/moesin alpha-helical" evidence="3">
    <location>
        <begin position="1"/>
        <end position="85"/>
    </location>
</feature>
<dbReference type="SUPFAM" id="SSF48678">
    <property type="entry name" value="Moesin tail domain"/>
    <property type="match status" value="1"/>
</dbReference>
<protein>
    <submittedName>
        <fullName evidence="4">Ezrin Cytovillin</fullName>
    </submittedName>
</protein>
<evidence type="ECO:0000259" key="2">
    <source>
        <dbReference type="Pfam" id="PF00769"/>
    </source>
</evidence>
<organism evidence="4 5">
    <name type="scientific">Triplophysa tibetana</name>
    <dbReference type="NCBI Taxonomy" id="1572043"/>
    <lineage>
        <taxon>Eukaryota</taxon>
        <taxon>Metazoa</taxon>
        <taxon>Chordata</taxon>
        <taxon>Craniata</taxon>
        <taxon>Vertebrata</taxon>
        <taxon>Euteleostomi</taxon>
        <taxon>Actinopterygii</taxon>
        <taxon>Neopterygii</taxon>
        <taxon>Teleostei</taxon>
        <taxon>Ostariophysi</taxon>
        <taxon>Cypriniformes</taxon>
        <taxon>Nemacheilidae</taxon>
        <taxon>Triplophysa</taxon>
    </lineage>
</organism>
<feature type="compositionally biased region" description="Basic and acidic residues" evidence="1">
    <location>
        <begin position="21"/>
        <end position="31"/>
    </location>
</feature>
<gene>
    <name evidence="4" type="ORF">E1301_Tti011868</name>
</gene>
<dbReference type="AlphaFoldDB" id="A0A5A9NHR7"/>
<keyword evidence="5" id="KW-1185">Reference proteome</keyword>
<sequence>MEREKQDLMMRLYQFEEKTKKAEKDLQEQTHRAMQLENERRHAEEEAIKLEAERQAALLAKEELARHAQDQMKGQEQLAQEAQEDLIKTREELHMVMTAPPPPPPPPAYDNYVNDMEDGEESTSTYSAELQSEGFNDHRYEEQRITEAAKNERVQKQLMALTSELEEARDHTKKTTNDLLHTENVRAGRDKYKTLRQIRQGNTKQRIDEFEAL</sequence>
<proteinExistence type="predicted"/>
<feature type="compositionally biased region" description="Pro residues" evidence="1">
    <location>
        <begin position="99"/>
        <end position="108"/>
    </location>
</feature>
<dbReference type="Proteomes" id="UP000324632">
    <property type="component" value="Chromosome 18"/>
</dbReference>
<feature type="domain" description="Ezrin/radixin/moesin C-terminal" evidence="2">
    <location>
        <begin position="138"/>
        <end position="213"/>
    </location>
</feature>
<dbReference type="EMBL" id="SOYY01000018">
    <property type="protein sequence ID" value="KAA0708933.1"/>
    <property type="molecule type" value="Genomic_DNA"/>
</dbReference>
<dbReference type="InterPro" id="IPR046810">
    <property type="entry name" value="ERM_helical"/>
</dbReference>
<dbReference type="InterPro" id="IPR011259">
    <property type="entry name" value="ERM_C_dom"/>
</dbReference>
<name>A0A5A9NHR7_9TELE</name>
<dbReference type="InterPro" id="IPR011174">
    <property type="entry name" value="ERM"/>
</dbReference>
<reference evidence="4 5" key="1">
    <citation type="journal article" date="2019" name="Mol. Ecol. Resour.">
        <title>Chromosome-level genome assembly of Triplophysa tibetana, a fish adapted to the harsh high-altitude environment of the Tibetan Plateau.</title>
        <authorList>
            <person name="Yang X."/>
            <person name="Liu H."/>
            <person name="Ma Z."/>
            <person name="Zou Y."/>
            <person name="Zou M."/>
            <person name="Mao Y."/>
            <person name="Li X."/>
            <person name="Wang H."/>
            <person name="Chen T."/>
            <person name="Wang W."/>
            <person name="Yang R."/>
        </authorList>
    </citation>
    <scope>NUCLEOTIDE SEQUENCE [LARGE SCALE GENOMIC DNA]</scope>
    <source>
        <strain evidence="4">TTIB1903HZAU</strain>
        <tissue evidence="4">Muscle</tissue>
    </source>
</reference>
<feature type="region of interest" description="Disordered" evidence="1">
    <location>
        <begin position="21"/>
        <end position="44"/>
    </location>
</feature>
<dbReference type="InterPro" id="IPR008954">
    <property type="entry name" value="Moesin_tail_sf"/>
</dbReference>
<feature type="region of interest" description="Disordered" evidence="1">
    <location>
        <begin position="96"/>
        <end position="129"/>
    </location>
</feature>
<dbReference type="GO" id="GO:0003779">
    <property type="term" value="F:actin binding"/>
    <property type="evidence" value="ECO:0007669"/>
    <property type="project" value="InterPro"/>
</dbReference>
<evidence type="ECO:0000259" key="3">
    <source>
        <dbReference type="Pfam" id="PF20492"/>
    </source>
</evidence>
<dbReference type="Gene3D" id="6.10.360.10">
    <property type="match status" value="1"/>
</dbReference>
<comment type="caution">
    <text evidence="4">The sequence shown here is derived from an EMBL/GenBank/DDBJ whole genome shotgun (WGS) entry which is preliminary data.</text>
</comment>
<evidence type="ECO:0000313" key="4">
    <source>
        <dbReference type="EMBL" id="KAA0708933.1"/>
    </source>
</evidence>
<dbReference type="PANTHER" id="PTHR23281">
    <property type="entry name" value="MERLIN/MOESIN/EZRIN/RADIXIN"/>
    <property type="match status" value="1"/>
</dbReference>
<accession>A0A5A9NHR7</accession>
<dbReference type="Pfam" id="PF20492">
    <property type="entry name" value="ERM_helical"/>
    <property type="match status" value="1"/>
</dbReference>
<dbReference type="Pfam" id="PF00769">
    <property type="entry name" value="ERM_C"/>
    <property type="match status" value="1"/>
</dbReference>
<evidence type="ECO:0000313" key="5">
    <source>
        <dbReference type="Proteomes" id="UP000324632"/>
    </source>
</evidence>
<evidence type="ECO:0000256" key="1">
    <source>
        <dbReference type="SAM" id="MobiDB-lite"/>
    </source>
</evidence>